<feature type="domain" description="DNA polymerase III beta sliding clamp N-terminal" evidence="10">
    <location>
        <begin position="1"/>
        <end position="118"/>
    </location>
</feature>
<evidence type="ECO:0000259" key="12">
    <source>
        <dbReference type="Pfam" id="PF02768"/>
    </source>
</evidence>
<dbReference type="RefSeq" id="WP_260103738.1">
    <property type="nucleotide sequence ID" value="NZ_JALXSQ010000004.1"/>
</dbReference>
<keyword evidence="4 9" id="KW-0808">Transferase</keyword>
<comment type="function">
    <text evidence="9">Confers DNA tethering and processivity to DNA polymerases and other proteins. Acts as a clamp, forming a ring around DNA (a reaction catalyzed by the clamp-loading complex) which diffuses in an ATP-independent manner freely and bidirectionally along dsDNA. Initially characterized for its ability to contact the catalytic subunit of DNA polymerase III (Pol III), a complex, multichain enzyme responsible for most of the replicative synthesis in bacteria; Pol III exhibits 3'-5' exonuclease proofreading activity. The beta chain is required for initiation of replication as well as for processivity of DNA replication.</text>
</comment>
<evidence type="ECO:0000256" key="4">
    <source>
        <dbReference type="ARBA" id="ARBA00022679"/>
    </source>
</evidence>
<dbReference type="Pfam" id="PF02768">
    <property type="entry name" value="DNA_pol3_beta_3"/>
    <property type="match status" value="1"/>
</dbReference>
<accession>A0ABT2HUR6</accession>
<name>A0ABT2HUR6_9MICO</name>
<evidence type="ECO:0000256" key="7">
    <source>
        <dbReference type="ARBA" id="ARBA00022932"/>
    </source>
</evidence>
<dbReference type="PANTHER" id="PTHR30478">
    <property type="entry name" value="DNA POLYMERASE III SUBUNIT BETA"/>
    <property type="match status" value="1"/>
</dbReference>
<keyword evidence="3 9" id="KW-0963">Cytoplasm</keyword>
<comment type="similarity">
    <text evidence="2 9">Belongs to the beta sliding clamp family.</text>
</comment>
<evidence type="ECO:0000313" key="13">
    <source>
        <dbReference type="EMBL" id="MCT2042070.1"/>
    </source>
</evidence>
<evidence type="ECO:0000256" key="1">
    <source>
        <dbReference type="ARBA" id="ARBA00004496"/>
    </source>
</evidence>
<dbReference type="Proteomes" id="UP001525379">
    <property type="component" value="Unassembled WGS sequence"/>
</dbReference>
<comment type="subunit">
    <text evidence="9">Forms a ring-shaped head-to-tail homodimer around DNA.</text>
</comment>
<organism evidence="13 14">
    <name type="scientific">Pseudoclavibacter albus</name>
    <dbReference type="NCBI Taxonomy" id="272241"/>
    <lineage>
        <taxon>Bacteria</taxon>
        <taxon>Bacillati</taxon>
        <taxon>Actinomycetota</taxon>
        <taxon>Actinomycetes</taxon>
        <taxon>Micrococcales</taxon>
        <taxon>Microbacteriaceae</taxon>
        <taxon>Pseudoclavibacter</taxon>
    </lineage>
</organism>
<evidence type="ECO:0000256" key="5">
    <source>
        <dbReference type="ARBA" id="ARBA00022695"/>
    </source>
</evidence>
<dbReference type="Pfam" id="PF02767">
    <property type="entry name" value="DNA_pol3_beta_2"/>
    <property type="match status" value="1"/>
</dbReference>
<dbReference type="GO" id="GO:0003887">
    <property type="term" value="F:DNA-directed DNA polymerase activity"/>
    <property type="evidence" value="ECO:0007669"/>
    <property type="project" value="UniProtKB-EC"/>
</dbReference>
<evidence type="ECO:0000256" key="9">
    <source>
        <dbReference type="PIRNR" id="PIRNR000804"/>
    </source>
</evidence>
<keyword evidence="8" id="KW-0238">DNA-binding</keyword>
<dbReference type="EMBL" id="JALXSQ010000004">
    <property type="protein sequence ID" value="MCT2042070.1"/>
    <property type="molecule type" value="Genomic_DNA"/>
</dbReference>
<feature type="domain" description="DNA polymerase III beta sliding clamp C-terminal" evidence="12">
    <location>
        <begin position="247"/>
        <end position="346"/>
    </location>
</feature>
<keyword evidence="6 9" id="KW-0235">DNA replication</keyword>
<keyword evidence="14" id="KW-1185">Reference proteome</keyword>
<reference evidence="13 14" key="1">
    <citation type="submission" date="2022-04" db="EMBL/GenBank/DDBJ databases">
        <title>Human microbiome associated bacterial genomes.</title>
        <authorList>
            <person name="Sandstrom S."/>
            <person name="Salamzade R."/>
            <person name="Kalan L.R."/>
        </authorList>
    </citation>
    <scope>NUCLEOTIDE SEQUENCE [LARGE SCALE GENOMIC DNA]</scope>
    <source>
        <strain evidence="14">p3-SID1799</strain>
    </source>
</reference>
<sequence length="379" mass="40932">MKFVVNRDLFSDAVSFVVKLLPQRPTSPILGGVMIEATDGQLSLSSFDYETSSRTNVKAEIDEIGTVLVQGRLLNEIANRLPMAPVEVSLDDAGVQIRCGSASFHLPTMPLEQFPKLPEVSGVSGKVSGQAFAEAVSQVAVAASREDVAPVITGVNLTLGTDELGLVATDRYRVAVRQLEWESEFSEPVSALVTAKTLSEVGKAFGSAEHVTITYVTIEERHLVAFTANNRTVTSNLIAGKFPPVERLFPSETPRYAVLQVSELVDAVRRVQIVIEREAALRFTFAQDGTTLEAIGSEQAQASEDIDSTLQGDDIAISLKPQFLLDGVGAIHAEFVRIAFTNTDNPSKPGPVLLTAQTSRDAGESASFRYLLQPNLLMR</sequence>
<protein>
    <recommendedName>
        <fullName evidence="9">Beta sliding clamp</fullName>
    </recommendedName>
</protein>
<keyword evidence="7 9" id="KW-0239">DNA-directed DNA polymerase</keyword>
<dbReference type="InterPro" id="IPR046938">
    <property type="entry name" value="DNA_clamp_sf"/>
</dbReference>
<dbReference type="InterPro" id="IPR001001">
    <property type="entry name" value="DNA_polIII_beta"/>
</dbReference>
<dbReference type="SMART" id="SM00480">
    <property type="entry name" value="POL3Bc"/>
    <property type="match status" value="1"/>
</dbReference>
<dbReference type="CDD" id="cd00140">
    <property type="entry name" value="beta_clamp"/>
    <property type="match status" value="1"/>
</dbReference>
<evidence type="ECO:0000313" key="14">
    <source>
        <dbReference type="Proteomes" id="UP001525379"/>
    </source>
</evidence>
<gene>
    <name evidence="13" type="primary">dnaN</name>
    <name evidence="13" type="ORF">M3D15_01750</name>
</gene>
<comment type="subcellular location">
    <subcellularLocation>
        <location evidence="1 9">Cytoplasm</location>
    </subcellularLocation>
</comment>
<dbReference type="InterPro" id="IPR022635">
    <property type="entry name" value="DNA_polIII_beta_C"/>
</dbReference>
<dbReference type="InterPro" id="IPR022634">
    <property type="entry name" value="DNA_polIII_beta_N"/>
</dbReference>
<dbReference type="Pfam" id="PF00712">
    <property type="entry name" value="DNA_pol3_beta"/>
    <property type="match status" value="1"/>
</dbReference>
<evidence type="ECO:0000256" key="3">
    <source>
        <dbReference type="ARBA" id="ARBA00022490"/>
    </source>
</evidence>
<comment type="caution">
    <text evidence="13">The sequence shown here is derived from an EMBL/GenBank/DDBJ whole genome shotgun (WGS) entry which is preliminary data.</text>
</comment>
<proteinExistence type="inferred from homology"/>
<dbReference type="NCBIfam" id="TIGR00663">
    <property type="entry name" value="dnan"/>
    <property type="match status" value="1"/>
</dbReference>
<dbReference type="SUPFAM" id="SSF55979">
    <property type="entry name" value="DNA clamp"/>
    <property type="match status" value="3"/>
</dbReference>
<evidence type="ECO:0000256" key="2">
    <source>
        <dbReference type="ARBA" id="ARBA00010752"/>
    </source>
</evidence>
<evidence type="ECO:0000259" key="11">
    <source>
        <dbReference type="Pfam" id="PF02767"/>
    </source>
</evidence>
<dbReference type="PANTHER" id="PTHR30478:SF0">
    <property type="entry name" value="BETA SLIDING CLAMP"/>
    <property type="match status" value="1"/>
</dbReference>
<dbReference type="Gene3D" id="3.10.150.10">
    <property type="entry name" value="DNA Polymerase III, subunit A, domain 2"/>
    <property type="match status" value="3"/>
</dbReference>
<dbReference type="InterPro" id="IPR022637">
    <property type="entry name" value="DNA_polIII_beta_cen"/>
</dbReference>
<evidence type="ECO:0000259" key="10">
    <source>
        <dbReference type="Pfam" id="PF00712"/>
    </source>
</evidence>
<dbReference type="PIRSF" id="PIRSF000804">
    <property type="entry name" value="DNA_pol_III_b"/>
    <property type="match status" value="1"/>
</dbReference>
<evidence type="ECO:0000256" key="6">
    <source>
        <dbReference type="ARBA" id="ARBA00022705"/>
    </source>
</evidence>
<keyword evidence="5 9" id="KW-0548">Nucleotidyltransferase</keyword>
<feature type="domain" description="DNA polymerase III beta sliding clamp central" evidence="11">
    <location>
        <begin position="127"/>
        <end position="243"/>
    </location>
</feature>
<evidence type="ECO:0000256" key="8">
    <source>
        <dbReference type="ARBA" id="ARBA00023125"/>
    </source>
</evidence>